<name>A0ABX1FP74_9PSEU</name>
<keyword evidence="5" id="KW-1185">Reference proteome</keyword>
<evidence type="ECO:0000256" key="1">
    <source>
        <dbReference type="ARBA" id="ARBA00006484"/>
    </source>
</evidence>
<dbReference type="PRINTS" id="PR00081">
    <property type="entry name" value="GDHRDH"/>
</dbReference>
<dbReference type="Proteomes" id="UP001515943">
    <property type="component" value="Unassembled WGS sequence"/>
</dbReference>
<dbReference type="Gene3D" id="3.40.50.720">
    <property type="entry name" value="NAD(P)-binding Rossmann-like Domain"/>
    <property type="match status" value="1"/>
</dbReference>
<dbReference type="EMBL" id="VSRL01000129">
    <property type="protein sequence ID" value="NKE60604.1"/>
    <property type="molecule type" value="Genomic_DNA"/>
</dbReference>
<organism evidence="4 5">
    <name type="scientific">Lentzea indica</name>
    <dbReference type="NCBI Taxonomy" id="2604800"/>
    <lineage>
        <taxon>Bacteria</taxon>
        <taxon>Bacillati</taxon>
        <taxon>Actinomycetota</taxon>
        <taxon>Actinomycetes</taxon>
        <taxon>Pseudonocardiales</taxon>
        <taxon>Pseudonocardiaceae</taxon>
        <taxon>Lentzea</taxon>
    </lineage>
</organism>
<accession>A0ABX1FP74</accession>
<evidence type="ECO:0000256" key="2">
    <source>
        <dbReference type="ARBA" id="ARBA00023002"/>
    </source>
</evidence>
<dbReference type="Pfam" id="PF13561">
    <property type="entry name" value="adh_short_C2"/>
    <property type="match status" value="1"/>
</dbReference>
<feature type="compositionally biased region" description="Polar residues" evidence="3">
    <location>
        <begin position="1"/>
        <end position="14"/>
    </location>
</feature>
<proteinExistence type="inferred from homology"/>
<dbReference type="PANTHER" id="PTHR43477">
    <property type="entry name" value="DIHYDROANTICAPSIN 7-DEHYDROGENASE"/>
    <property type="match status" value="1"/>
</dbReference>
<reference evidence="4 5" key="1">
    <citation type="submission" date="2019-08" db="EMBL/GenBank/DDBJ databases">
        <title>Lentzea from Indian Himalayas.</title>
        <authorList>
            <person name="Mandal S."/>
            <person name="Mallick Gupta A."/>
            <person name="Maiti P.K."/>
            <person name="Sarkar J."/>
            <person name="Mandal S."/>
        </authorList>
    </citation>
    <scope>NUCLEOTIDE SEQUENCE [LARGE SCALE GENOMIC DNA]</scope>
    <source>
        <strain evidence="4 5">PSKA42</strain>
    </source>
</reference>
<evidence type="ECO:0000256" key="3">
    <source>
        <dbReference type="SAM" id="MobiDB-lite"/>
    </source>
</evidence>
<keyword evidence="2" id="KW-0560">Oxidoreductase</keyword>
<dbReference type="RefSeq" id="WP_167977267.1">
    <property type="nucleotide sequence ID" value="NZ_VSRL01000129.1"/>
</dbReference>
<dbReference type="SUPFAM" id="SSF51735">
    <property type="entry name" value="NAD(P)-binding Rossmann-fold domains"/>
    <property type="match status" value="1"/>
</dbReference>
<dbReference type="PANTHER" id="PTHR43477:SF1">
    <property type="entry name" value="DIHYDROANTICAPSIN 7-DEHYDROGENASE"/>
    <property type="match status" value="1"/>
</dbReference>
<feature type="region of interest" description="Disordered" evidence="3">
    <location>
        <begin position="1"/>
        <end position="22"/>
    </location>
</feature>
<dbReference type="InterPro" id="IPR002347">
    <property type="entry name" value="SDR_fam"/>
</dbReference>
<sequence length="248" mass="25658">MKPTVNVSATPTRRSSAEACASNGRASASSCVPAGVSGSSGIGLATAQAARDAGAKVTIVSRKPQPQPGIATHAADLTDPDAVAATFRAIGVIDHLVYTAGEPLELMKISTLDRDRARTFFGLRYFSVLDAVKAADVTTSITLTTGIAKDRPEPGWAVAASICGAVEALTKALAVELAPLRVNAVSPGVVRSPLWGPDAEQLYADVGRTLPLHRVGEVEEIAHAYLYLMTQPWATGTILTVDGGTVIA</sequence>
<dbReference type="InterPro" id="IPR051122">
    <property type="entry name" value="SDR_DHRS6-like"/>
</dbReference>
<dbReference type="InterPro" id="IPR036291">
    <property type="entry name" value="NAD(P)-bd_dom_sf"/>
</dbReference>
<evidence type="ECO:0000313" key="5">
    <source>
        <dbReference type="Proteomes" id="UP001515943"/>
    </source>
</evidence>
<gene>
    <name evidence="4" type="ORF">FXN61_28970</name>
</gene>
<protein>
    <submittedName>
        <fullName evidence="4">SDR family oxidoreductase</fullName>
    </submittedName>
</protein>
<comment type="caution">
    <text evidence="4">The sequence shown here is derived from an EMBL/GenBank/DDBJ whole genome shotgun (WGS) entry which is preliminary data.</text>
</comment>
<comment type="similarity">
    <text evidence="1">Belongs to the short-chain dehydrogenases/reductases (SDR) family.</text>
</comment>
<evidence type="ECO:0000313" key="4">
    <source>
        <dbReference type="EMBL" id="NKE60604.1"/>
    </source>
</evidence>